<gene>
    <name evidence="1" type="ORF">FH039_10225</name>
</gene>
<organism evidence="1 2">
    <name type="scientific">Thermococcus indicus</name>
    <dbReference type="NCBI Taxonomy" id="2586643"/>
    <lineage>
        <taxon>Archaea</taxon>
        <taxon>Methanobacteriati</taxon>
        <taxon>Methanobacteriota</taxon>
        <taxon>Thermococci</taxon>
        <taxon>Thermococcales</taxon>
        <taxon>Thermococcaceae</taxon>
        <taxon>Thermococcus</taxon>
    </lineage>
</organism>
<dbReference type="KEGG" id="tic:FH039_10225"/>
<evidence type="ECO:0000313" key="2">
    <source>
        <dbReference type="Proteomes" id="UP000306007"/>
    </source>
</evidence>
<dbReference type="InterPro" id="IPR011990">
    <property type="entry name" value="TPR-like_helical_dom_sf"/>
</dbReference>
<reference evidence="1 2" key="1">
    <citation type="submission" date="2019-06" db="EMBL/GenBank/DDBJ databases">
        <title>Thermococcus indicus sp. nov., a Fe(III)-reducing hyperthermophilic archaeon isolated from the Onnuri vent field of the Central Indian Ocean ridge.</title>
        <authorList>
            <person name="Lim J.K."/>
            <person name="Kim Y.J."/>
            <person name="Kwon K.K."/>
        </authorList>
    </citation>
    <scope>NUCLEOTIDE SEQUENCE [LARGE SCALE GENOMIC DNA]</scope>
    <source>
        <strain evidence="1 2">IOH1</strain>
    </source>
</reference>
<accession>A0A4Y5SLX2</accession>
<dbReference type="AlphaFoldDB" id="A0A4Y5SLX2"/>
<keyword evidence="1" id="KW-0808">Transferase</keyword>
<dbReference type="Gene3D" id="1.25.40.10">
    <property type="entry name" value="Tetratricopeptide repeat domain"/>
    <property type="match status" value="2"/>
</dbReference>
<keyword evidence="2" id="KW-1185">Reference proteome</keyword>
<protein>
    <submittedName>
        <fullName evidence="1">Prenyltransferase</fullName>
    </submittedName>
</protein>
<dbReference type="Proteomes" id="UP000306007">
    <property type="component" value="Chromosome"/>
</dbReference>
<proteinExistence type="predicted"/>
<dbReference type="EMBL" id="CP040846">
    <property type="protein sequence ID" value="QDA31907.1"/>
    <property type="molecule type" value="Genomic_DNA"/>
</dbReference>
<sequence length="426" mass="47490">MLVKEILSSVDVIADGYVKSTTYAKIGERLARTHNELYREAFVMAVEAAREIDDPPTMFRALLSIGYSMAKAGIKSFRRVYNSVLEDSKVLPQSHRDVVMKTAVEYLLSLGYIGDAILFASEIHNEKLRNKVLVEILARNTALIGRDPLKAAYRLRRNKLVLEYVTREPYRSRALAEVVKGYLYSGNYENAILSLREIVDRNLAKHIFKEVVFYLKDKGVLGHHIDLLENVADEMAEKLGRDFLPSLAFAFALSGQGFSAVRLVRKVGGEEVLEDIALELLLRDGDALPGFLGALNEEEAESVGKAVMNAILERPSLGSDSIVRAVENSTGSEDVLVKVARYYIVTGKLGEAMRIARSLRTERLRSITMADIAHNLVKAGRVEDAIDVALEVRDARFSSILISEILLKALEQELPGRVKSWNGSRH</sequence>
<dbReference type="RefSeq" id="WP_139681237.1">
    <property type="nucleotide sequence ID" value="NZ_CP040846.1"/>
</dbReference>
<dbReference type="GeneID" id="40475563"/>
<evidence type="ECO:0000313" key="1">
    <source>
        <dbReference type="EMBL" id="QDA31907.1"/>
    </source>
</evidence>
<name>A0A4Y5SLX2_9EURY</name>
<dbReference type="OrthoDB" id="86097at2157"/>
<dbReference type="GO" id="GO:0016740">
    <property type="term" value="F:transferase activity"/>
    <property type="evidence" value="ECO:0007669"/>
    <property type="project" value="UniProtKB-KW"/>
</dbReference>